<evidence type="ECO:0000256" key="9">
    <source>
        <dbReference type="ARBA" id="ARBA00023242"/>
    </source>
</evidence>
<organism evidence="12 13">
    <name type="scientific">Fonsecaea nubica</name>
    <dbReference type="NCBI Taxonomy" id="856822"/>
    <lineage>
        <taxon>Eukaryota</taxon>
        <taxon>Fungi</taxon>
        <taxon>Dikarya</taxon>
        <taxon>Ascomycota</taxon>
        <taxon>Pezizomycotina</taxon>
        <taxon>Eurotiomycetes</taxon>
        <taxon>Chaetothyriomycetidae</taxon>
        <taxon>Chaetothyriales</taxon>
        <taxon>Herpotrichiellaceae</taxon>
        <taxon>Fonsecaea</taxon>
    </lineage>
</organism>
<keyword evidence="8" id="KW-0804">Transcription</keyword>
<evidence type="ECO:0000313" key="13">
    <source>
        <dbReference type="Proteomes" id="UP000185904"/>
    </source>
</evidence>
<keyword evidence="13" id="KW-1185">Reference proteome</keyword>
<sequence>MQLHTQQQQQQRRRRYARISRRERQNRWPTNCDDGHSDRQRVQKLEARMEQIVDAVNTLVELQSGQSSARLHGTSTPRLSASSILSQEEIQHDGTAHPSVSRFDPLHRLFTLTFAQLAMLTSARPDPPPDVLQTLVKLYLERIADQPLPLFDVKRLPSRAQKFSRGLLRSFLALTVRYSDSDFYSNSRSRAVDFYKNSASELLFAQAAEPSGDLETLMAFCLLCLSEIAGVAVRMAVCSNTMFNAATSTTVSANPELSRCCWSVFILDRMHGSSFRCLPAISTEEAMPEMPPVAKRPSLTLPNRLAEFEGAEEKDAGINSYALQLLSIWGRLMSYLKTIKQGNLEEPWAANSVYQQIKSEMSRFETVLPEAHRFKNNRFHDRTPSELEEQRAYWAAWVFTQCIYHTIHCTLNHPFLHIARIPGRPRLRSPSFLQHATDQAVLHSAWVVLVLRLCEEKHFTIFDPFVGHLASMITTAQFFLKFSKDESLAARASKDFEMLRSYVDKMANTHSHLLHTVSKLSRLAQFATSHVYAASNSPPKVETALLWDLLDYAVSSSPVVDSGDSSDNVELNDTEMPSMWLTDMQKVGVAFCSGGGLFLFGGVLMFFDRSMLAMGNILFLIGLTLIIGFQKTFVFFARRQKLKGTAAFMAGILLILIRWPLTGFLVELYGIFVLFGDFFATIASFAGNIPIVGPYIQMVLQKISSGRRNAELPV</sequence>
<dbReference type="GO" id="GO:0016192">
    <property type="term" value="P:vesicle-mediated transport"/>
    <property type="evidence" value="ECO:0007669"/>
    <property type="project" value="InterPro"/>
</dbReference>
<dbReference type="CDD" id="cd12148">
    <property type="entry name" value="fungal_TF_MHR"/>
    <property type="match status" value="1"/>
</dbReference>
<comment type="caution">
    <text evidence="12">The sequence shown here is derived from an EMBL/GenBank/DDBJ whole genome shotgun (WGS) entry which is preliminary data.</text>
</comment>
<dbReference type="GO" id="GO:0000981">
    <property type="term" value="F:DNA-binding transcription factor activity, RNA polymerase II-specific"/>
    <property type="evidence" value="ECO:0007669"/>
    <property type="project" value="InterPro"/>
</dbReference>
<dbReference type="EMBL" id="LVCJ01000058">
    <property type="protein sequence ID" value="OAL32568.1"/>
    <property type="molecule type" value="Genomic_DNA"/>
</dbReference>
<keyword evidence="9" id="KW-0539">Nucleus</keyword>
<evidence type="ECO:0000256" key="5">
    <source>
        <dbReference type="ARBA" id="ARBA00022989"/>
    </source>
</evidence>
<dbReference type="Pfam" id="PF04178">
    <property type="entry name" value="Got1"/>
    <property type="match status" value="1"/>
</dbReference>
<feature type="compositionally biased region" description="Low complexity" evidence="10">
    <location>
        <begin position="1"/>
        <end position="10"/>
    </location>
</feature>
<dbReference type="GO" id="GO:0005737">
    <property type="term" value="C:cytoplasm"/>
    <property type="evidence" value="ECO:0007669"/>
    <property type="project" value="UniProtKB-ARBA"/>
</dbReference>
<evidence type="ECO:0000256" key="7">
    <source>
        <dbReference type="ARBA" id="ARBA00023136"/>
    </source>
</evidence>
<dbReference type="PANTHER" id="PTHR47338:SF9">
    <property type="entry name" value="ZN(II)2CYS6 TRANSCRIPTION FACTOR (EUROFUNG)"/>
    <property type="match status" value="1"/>
</dbReference>
<dbReference type="RefSeq" id="XP_022497820.1">
    <property type="nucleotide sequence ID" value="XM_022646162.1"/>
</dbReference>
<evidence type="ECO:0008006" key="14">
    <source>
        <dbReference type="Google" id="ProtNLM"/>
    </source>
</evidence>
<keyword evidence="4" id="KW-0479">Metal-binding</keyword>
<feature type="transmembrane region" description="Helical" evidence="11">
    <location>
        <begin position="613"/>
        <end position="636"/>
    </location>
</feature>
<dbReference type="GO" id="GO:0016020">
    <property type="term" value="C:membrane"/>
    <property type="evidence" value="ECO:0007669"/>
    <property type="project" value="UniProtKB-SubCell"/>
</dbReference>
<evidence type="ECO:0000256" key="6">
    <source>
        <dbReference type="ARBA" id="ARBA00023015"/>
    </source>
</evidence>
<keyword evidence="3 11" id="KW-0812">Transmembrane</keyword>
<evidence type="ECO:0000256" key="2">
    <source>
        <dbReference type="ARBA" id="ARBA00004141"/>
    </source>
</evidence>
<comment type="subcellular location">
    <subcellularLocation>
        <location evidence="2">Membrane</location>
        <topology evidence="2">Multi-pass membrane protein</topology>
    </subcellularLocation>
    <subcellularLocation>
        <location evidence="1">Nucleus</location>
    </subcellularLocation>
</comment>
<evidence type="ECO:0000256" key="11">
    <source>
        <dbReference type="SAM" id="Phobius"/>
    </source>
</evidence>
<dbReference type="Proteomes" id="UP000185904">
    <property type="component" value="Unassembled WGS sequence"/>
</dbReference>
<dbReference type="InterPro" id="IPR007305">
    <property type="entry name" value="Vesicle_transpt_Got1/SFT2"/>
</dbReference>
<dbReference type="GO" id="GO:0012505">
    <property type="term" value="C:endomembrane system"/>
    <property type="evidence" value="ECO:0007669"/>
    <property type="project" value="UniProtKB-ARBA"/>
</dbReference>
<evidence type="ECO:0000256" key="4">
    <source>
        <dbReference type="ARBA" id="ARBA00022723"/>
    </source>
</evidence>
<dbReference type="OrthoDB" id="2943660at2759"/>
<name>A0A178CRU7_9EURO</name>
<dbReference type="GO" id="GO:0046872">
    <property type="term" value="F:metal ion binding"/>
    <property type="evidence" value="ECO:0007669"/>
    <property type="project" value="UniProtKB-KW"/>
</dbReference>
<keyword evidence="7 11" id="KW-0472">Membrane</keyword>
<evidence type="ECO:0000256" key="1">
    <source>
        <dbReference type="ARBA" id="ARBA00004123"/>
    </source>
</evidence>
<gene>
    <name evidence="12" type="ORF">AYO20_07878</name>
</gene>
<evidence type="ECO:0000256" key="10">
    <source>
        <dbReference type="SAM" id="MobiDB-lite"/>
    </source>
</evidence>
<dbReference type="GeneID" id="34591289"/>
<dbReference type="PANTHER" id="PTHR47338">
    <property type="entry name" value="ZN(II)2CYS6 TRANSCRIPTION FACTOR (EUROFUNG)-RELATED"/>
    <property type="match status" value="1"/>
</dbReference>
<protein>
    <recommendedName>
        <fullName evidence="14">Transcription factor domain-containing protein</fullName>
    </recommendedName>
</protein>
<reference evidence="12 13" key="1">
    <citation type="submission" date="2016-03" db="EMBL/GenBank/DDBJ databases">
        <title>The draft genome sequence of Fonsecaea nubica causative agent of cutaneous subcutaneous infection in human host.</title>
        <authorList>
            <person name="Costa F."/>
            <person name="Sybren D.H."/>
            <person name="Raittz R.T."/>
            <person name="Weiss V.A."/>
            <person name="Leao A.C."/>
            <person name="Gomes R."/>
            <person name="De Souza E.M."/>
            <person name="Pedrosa F.O."/>
            <person name="Steffens M.B."/>
            <person name="Bombassaro A."/>
            <person name="Tadra-Sfeir M.Z."/>
            <person name="Moreno L.F."/>
            <person name="Najafzadeh M.J."/>
            <person name="Felipe M.S."/>
            <person name="Teixeira M."/>
            <person name="Sun J."/>
            <person name="Xi L."/>
            <person name="Castro M.A."/>
            <person name="Vicente V.A."/>
        </authorList>
    </citation>
    <scope>NUCLEOTIDE SEQUENCE [LARGE SCALE GENOMIC DNA]</scope>
    <source>
        <strain evidence="12 13">CBS 269.64</strain>
    </source>
</reference>
<evidence type="ECO:0000256" key="3">
    <source>
        <dbReference type="ARBA" id="ARBA00022692"/>
    </source>
</evidence>
<keyword evidence="5 11" id="KW-1133">Transmembrane helix</keyword>
<evidence type="ECO:0000313" key="12">
    <source>
        <dbReference type="EMBL" id="OAL32568.1"/>
    </source>
</evidence>
<feature type="transmembrane region" description="Helical" evidence="11">
    <location>
        <begin position="587"/>
        <end position="607"/>
    </location>
</feature>
<proteinExistence type="predicted"/>
<feature type="region of interest" description="Disordered" evidence="10">
    <location>
        <begin position="1"/>
        <end position="39"/>
    </location>
</feature>
<keyword evidence="6" id="KW-0805">Transcription regulation</keyword>
<accession>A0A178CRU7</accession>
<dbReference type="AlphaFoldDB" id="A0A178CRU7"/>
<dbReference type="GO" id="GO:0005634">
    <property type="term" value="C:nucleus"/>
    <property type="evidence" value="ECO:0007669"/>
    <property type="project" value="UniProtKB-SubCell"/>
</dbReference>
<feature type="transmembrane region" description="Helical" evidence="11">
    <location>
        <begin position="648"/>
        <end position="672"/>
    </location>
</feature>
<feature type="transmembrane region" description="Helical" evidence="11">
    <location>
        <begin position="678"/>
        <end position="700"/>
    </location>
</feature>
<dbReference type="InterPro" id="IPR050815">
    <property type="entry name" value="TF_fung"/>
</dbReference>
<evidence type="ECO:0000256" key="8">
    <source>
        <dbReference type="ARBA" id="ARBA00023163"/>
    </source>
</evidence>